<dbReference type="AlphaFoldDB" id="A0A2V5I2I3"/>
<dbReference type="EMBL" id="KZ825509">
    <property type="protein sequence ID" value="PYI30919.1"/>
    <property type="molecule type" value="Genomic_DNA"/>
</dbReference>
<gene>
    <name evidence="2" type="ORF">BP00DRAFT_426010</name>
</gene>
<sequence>MAAMMATTETPRSAAATTPAAGTARTARASEATTAMVMMMMTATESTTATHWHAPAPAAKSSNRADRRPAHPAAHHAPAMTAAVAHERHAGSHFMRRW</sequence>
<evidence type="ECO:0000313" key="3">
    <source>
        <dbReference type="Proteomes" id="UP000248817"/>
    </source>
</evidence>
<organism evidence="2 3">
    <name type="scientific">Aspergillus indologenus CBS 114.80</name>
    <dbReference type="NCBI Taxonomy" id="1450541"/>
    <lineage>
        <taxon>Eukaryota</taxon>
        <taxon>Fungi</taxon>
        <taxon>Dikarya</taxon>
        <taxon>Ascomycota</taxon>
        <taxon>Pezizomycotina</taxon>
        <taxon>Eurotiomycetes</taxon>
        <taxon>Eurotiomycetidae</taxon>
        <taxon>Eurotiales</taxon>
        <taxon>Aspergillaceae</taxon>
        <taxon>Aspergillus</taxon>
        <taxon>Aspergillus subgen. Circumdati</taxon>
    </lineage>
</organism>
<accession>A0A2V5I2I3</accession>
<evidence type="ECO:0000313" key="2">
    <source>
        <dbReference type="EMBL" id="PYI30919.1"/>
    </source>
</evidence>
<feature type="region of interest" description="Disordered" evidence="1">
    <location>
        <begin position="1"/>
        <end position="29"/>
    </location>
</feature>
<proteinExistence type="predicted"/>
<keyword evidence="3" id="KW-1185">Reference proteome</keyword>
<reference evidence="2 3" key="1">
    <citation type="submission" date="2018-02" db="EMBL/GenBank/DDBJ databases">
        <title>The genomes of Aspergillus section Nigri reveals drivers in fungal speciation.</title>
        <authorList>
            <consortium name="DOE Joint Genome Institute"/>
            <person name="Vesth T.C."/>
            <person name="Nybo J."/>
            <person name="Theobald S."/>
            <person name="Brandl J."/>
            <person name="Frisvad J.C."/>
            <person name="Nielsen K.F."/>
            <person name="Lyhne E.K."/>
            <person name="Kogle M.E."/>
            <person name="Kuo A."/>
            <person name="Riley R."/>
            <person name="Clum A."/>
            <person name="Nolan M."/>
            <person name="Lipzen A."/>
            <person name="Salamov A."/>
            <person name="Henrissat B."/>
            <person name="Wiebenga A."/>
            <person name="De vries R.P."/>
            <person name="Grigoriev I.V."/>
            <person name="Mortensen U.H."/>
            <person name="Andersen M.R."/>
            <person name="Baker S.E."/>
        </authorList>
    </citation>
    <scope>NUCLEOTIDE SEQUENCE [LARGE SCALE GENOMIC DNA]</scope>
    <source>
        <strain evidence="2 3">CBS 114.80</strain>
    </source>
</reference>
<evidence type="ECO:0000256" key="1">
    <source>
        <dbReference type="SAM" id="MobiDB-lite"/>
    </source>
</evidence>
<protein>
    <submittedName>
        <fullName evidence="2">Uncharacterized protein</fullName>
    </submittedName>
</protein>
<dbReference type="Proteomes" id="UP000248817">
    <property type="component" value="Unassembled WGS sequence"/>
</dbReference>
<feature type="compositionally biased region" description="Low complexity" evidence="1">
    <location>
        <begin position="71"/>
        <end position="84"/>
    </location>
</feature>
<feature type="region of interest" description="Disordered" evidence="1">
    <location>
        <begin position="53"/>
        <end position="98"/>
    </location>
</feature>
<name>A0A2V5I2I3_9EURO</name>